<dbReference type="InParanoid" id="K3Y339"/>
<dbReference type="AlphaFoldDB" id="K3Y339"/>
<organism evidence="1 2">
    <name type="scientific">Setaria italica</name>
    <name type="common">Foxtail millet</name>
    <name type="synonym">Panicum italicum</name>
    <dbReference type="NCBI Taxonomy" id="4555"/>
    <lineage>
        <taxon>Eukaryota</taxon>
        <taxon>Viridiplantae</taxon>
        <taxon>Streptophyta</taxon>
        <taxon>Embryophyta</taxon>
        <taxon>Tracheophyta</taxon>
        <taxon>Spermatophyta</taxon>
        <taxon>Magnoliopsida</taxon>
        <taxon>Liliopsida</taxon>
        <taxon>Poales</taxon>
        <taxon>Poaceae</taxon>
        <taxon>PACMAD clade</taxon>
        <taxon>Panicoideae</taxon>
        <taxon>Panicodae</taxon>
        <taxon>Paniceae</taxon>
        <taxon>Cenchrinae</taxon>
        <taxon>Setaria</taxon>
    </lineage>
</organism>
<evidence type="ECO:0000313" key="2">
    <source>
        <dbReference type="Proteomes" id="UP000004995"/>
    </source>
</evidence>
<dbReference type="Gramene" id="KQL11439">
    <property type="protein sequence ID" value="KQL11439"/>
    <property type="gene ID" value="SETIT_008624mg"/>
</dbReference>
<evidence type="ECO:0000313" key="1">
    <source>
        <dbReference type="EnsemblPlants" id="KQL11439"/>
    </source>
</evidence>
<reference evidence="2" key="1">
    <citation type="journal article" date="2012" name="Nat. Biotechnol.">
        <title>Reference genome sequence of the model plant Setaria.</title>
        <authorList>
            <person name="Bennetzen J.L."/>
            <person name="Schmutz J."/>
            <person name="Wang H."/>
            <person name="Percifield R."/>
            <person name="Hawkins J."/>
            <person name="Pontaroli A.C."/>
            <person name="Estep M."/>
            <person name="Feng L."/>
            <person name="Vaughn J.N."/>
            <person name="Grimwood J."/>
            <person name="Jenkins J."/>
            <person name="Barry K."/>
            <person name="Lindquist E."/>
            <person name="Hellsten U."/>
            <person name="Deshpande S."/>
            <person name="Wang X."/>
            <person name="Wu X."/>
            <person name="Mitros T."/>
            <person name="Triplett J."/>
            <person name="Yang X."/>
            <person name="Ye C.Y."/>
            <person name="Mauro-Herrera M."/>
            <person name="Wang L."/>
            <person name="Li P."/>
            <person name="Sharma M."/>
            <person name="Sharma R."/>
            <person name="Ronald P.C."/>
            <person name="Panaud O."/>
            <person name="Kellogg E.A."/>
            <person name="Brutnell T.P."/>
            <person name="Doust A.N."/>
            <person name="Tuskan G.A."/>
            <person name="Rokhsar D."/>
            <person name="Devos K.M."/>
        </authorList>
    </citation>
    <scope>NUCLEOTIDE SEQUENCE [LARGE SCALE GENOMIC DNA]</scope>
    <source>
        <strain evidence="2">cv. Yugu1</strain>
    </source>
</reference>
<keyword evidence="2" id="KW-1185">Reference proteome</keyword>
<reference evidence="1" key="2">
    <citation type="submission" date="2018-08" db="UniProtKB">
        <authorList>
            <consortium name="EnsemblPlants"/>
        </authorList>
    </citation>
    <scope>IDENTIFICATION</scope>
    <source>
        <strain evidence="1">Yugu1</strain>
    </source>
</reference>
<dbReference type="eggNOG" id="ENOG502STEV">
    <property type="taxonomic scope" value="Eukaryota"/>
</dbReference>
<protein>
    <submittedName>
        <fullName evidence="1">Uncharacterized protein</fullName>
    </submittedName>
</protein>
<proteinExistence type="predicted"/>
<dbReference type="PANTHER" id="PTHR33063:SF15">
    <property type="entry name" value="TRANSPOSASE, PTTA_EN_SPM, PLANT"/>
    <property type="match status" value="1"/>
</dbReference>
<dbReference type="EMBL" id="AGNK02002612">
    <property type="status" value="NOT_ANNOTATED_CDS"/>
    <property type="molecule type" value="Genomic_DNA"/>
</dbReference>
<dbReference type="PANTHER" id="PTHR33063">
    <property type="entry name" value="OS02G0583500 PROTEIN"/>
    <property type="match status" value="1"/>
</dbReference>
<dbReference type="HOGENOM" id="CLU_126261_0_0_1"/>
<sequence>MLGDGRPSTRVQVPRDSRRLGRDLDMISRGLHTKLLIHIREGLKQPEAPMQAGKFASEGGIILRGHIPILTRWKDYKAQNEKYLKDYIGKLAGRYWLKKKYFNGLATTEVPTKTPVTTMNDDRWNKLFTMWSSQPHRV</sequence>
<name>K3Y339_SETIT</name>
<dbReference type="EnsemblPlants" id="KQL11439">
    <property type="protein sequence ID" value="KQL11439"/>
    <property type="gene ID" value="SETIT_008624mg"/>
</dbReference>
<accession>K3Y339</accession>
<dbReference type="Proteomes" id="UP000004995">
    <property type="component" value="Unassembled WGS sequence"/>
</dbReference>